<dbReference type="GO" id="GO:0016491">
    <property type="term" value="F:oxidoreductase activity"/>
    <property type="evidence" value="ECO:0007669"/>
    <property type="project" value="UniProtKB-KW"/>
</dbReference>
<organism evidence="7 8">
    <name type="scientific">Glossina fuscipes</name>
    <dbReference type="NCBI Taxonomy" id="7396"/>
    <lineage>
        <taxon>Eukaryota</taxon>
        <taxon>Metazoa</taxon>
        <taxon>Ecdysozoa</taxon>
        <taxon>Arthropoda</taxon>
        <taxon>Hexapoda</taxon>
        <taxon>Insecta</taxon>
        <taxon>Pterygota</taxon>
        <taxon>Neoptera</taxon>
        <taxon>Endopterygota</taxon>
        <taxon>Diptera</taxon>
        <taxon>Brachycera</taxon>
        <taxon>Muscomorpha</taxon>
        <taxon>Hippoboscoidea</taxon>
        <taxon>Glossinidae</taxon>
        <taxon>Glossina</taxon>
    </lineage>
</organism>
<evidence type="ECO:0000256" key="3">
    <source>
        <dbReference type="ARBA" id="ARBA00022946"/>
    </source>
</evidence>
<dbReference type="GeneID" id="119633387"/>
<dbReference type="Gene3D" id="3.90.180.10">
    <property type="entry name" value="Medium-chain alcohol dehydrogenases, catalytic domain"/>
    <property type="match status" value="1"/>
</dbReference>
<evidence type="ECO:0000313" key="8">
    <source>
        <dbReference type="RefSeq" id="XP_037882855.1"/>
    </source>
</evidence>
<dbReference type="SUPFAM" id="SSF51735">
    <property type="entry name" value="NAD(P)-binding Rossmann-fold domains"/>
    <property type="match status" value="1"/>
</dbReference>
<dbReference type="Pfam" id="PF08240">
    <property type="entry name" value="ADH_N"/>
    <property type="match status" value="1"/>
</dbReference>
<dbReference type="InterPro" id="IPR020843">
    <property type="entry name" value="ER"/>
</dbReference>
<dbReference type="Gene3D" id="3.40.50.720">
    <property type="entry name" value="NAD(P)-binding Rossmann-like Domain"/>
    <property type="match status" value="1"/>
</dbReference>
<keyword evidence="5" id="KW-0496">Mitochondrion</keyword>
<dbReference type="SUPFAM" id="SSF50129">
    <property type="entry name" value="GroES-like"/>
    <property type="match status" value="1"/>
</dbReference>
<evidence type="ECO:0000313" key="7">
    <source>
        <dbReference type="Proteomes" id="UP000092443"/>
    </source>
</evidence>
<protein>
    <submittedName>
        <fullName evidence="8">Reticulon-4-interacting protein 1 homolog, mitochondrial</fullName>
    </submittedName>
</protein>
<evidence type="ECO:0000256" key="1">
    <source>
        <dbReference type="ARBA" id="ARBA00004173"/>
    </source>
</evidence>
<dbReference type="InterPro" id="IPR011032">
    <property type="entry name" value="GroES-like_sf"/>
</dbReference>
<dbReference type="Proteomes" id="UP000092443">
    <property type="component" value="Unplaced"/>
</dbReference>
<keyword evidence="3" id="KW-0809">Transit peptide</keyword>
<evidence type="ECO:0000256" key="5">
    <source>
        <dbReference type="ARBA" id="ARBA00023128"/>
    </source>
</evidence>
<evidence type="ECO:0000256" key="4">
    <source>
        <dbReference type="ARBA" id="ARBA00023002"/>
    </source>
</evidence>
<dbReference type="GO" id="GO:0005739">
    <property type="term" value="C:mitochondrion"/>
    <property type="evidence" value="ECO:0007669"/>
    <property type="project" value="UniProtKB-SubCell"/>
</dbReference>
<gene>
    <name evidence="8" type="primary">LOC119633387</name>
</gene>
<dbReference type="InterPro" id="IPR037397">
    <property type="entry name" value="RTN4IP1"/>
</dbReference>
<dbReference type="AlphaFoldDB" id="A0A8U0WCJ3"/>
<dbReference type="SMART" id="SM00829">
    <property type="entry name" value="PKS_ER"/>
    <property type="match status" value="1"/>
</dbReference>
<name>A0A8U0WCJ3_9MUSC</name>
<dbReference type="PANTHER" id="PTHR11695">
    <property type="entry name" value="ALCOHOL DEHYDROGENASE RELATED"/>
    <property type="match status" value="1"/>
</dbReference>
<dbReference type="InterPro" id="IPR013154">
    <property type="entry name" value="ADH-like_N"/>
</dbReference>
<comment type="similarity">
    <text evidence="2">Belongs to the zinc-containing alcohol dehydrogenase family. Quinone oxidoreductase subfamily.</text>
</comment>
<dbReference type="FunFam" id="3.40.50.720:FF:000147">
    <property type="entry name" value="Reticulon-4-interacting protein 1 homolog, mitochondrial"/>
    <property type="match status" value="1"/>
</dbReference>
<evidence type="ECO:0000256" key="2">
    <source>
        <dbReference type="ARBA" id="ARBA00010371"/>
    </source>
</evidence>
<proteinExistence type="inferred from homology"/>
<dbReference type="CDD" id="cd08248">
    <property type="entry name" value="RTN4I1"/>
    <property type="match status" value="1"/>
</dbReference>
<dbReference type="RefSeq" id="XP_037882855.1">
    <property type="nucleotide sequence ID" value="XM_038026927.1"/>
</dbReference>
<dbReference type="PANTHER" id="PTHR11695:SF294">
    <property type="entry name" value="RETICULON-4-INTERACTING PROTEIN 1, MITOCHONDRIAL"/>
    <property type="match status" value="1"/>
</dbReference>
<feature type="domain" description="Enoyl reductase (ER)" evidence="6">
    <location>
        <begin position="58"/>
        <end position="404"/>
    </location>
</feature>
<accession>A0A8U0WCJ3</accession>
<evidence type="ECO:0000259" key="6">
    <source>
        <dbReference type="SMART" id="SM00829"/>
    </source>
</evidence>
<keyword evidence="7" id="KW-1185">Reference proteome</keyword>
<reference evidence="8" key="1">
    <citation type="submission" date="2025-08" db="UniProtKB">
        <authorList>
            <consortium name="RefSeq"/>
        </authorList>
    </citation>
    <scope>IDENTIFICATION</scope>
    <source>
        <tissue evidence="8">Whole body pupa</tissue>
    </source>
</reference>
<dbReference type="Pfam" id="PF13602">
    <property type="entry name" value="ADH_zinc_N_2"/>
    <property type="match status" value="1"/>
</dbReference>
<dbReference type="InterPro" id="IPR050700">
    <property type="entry name" value="YIM1/Zinc_Alcohol_DH_Fams"/>
</dbReference>
<dbReference type="InterPro" id="IPR036291">
    <property type="entry name" value="NAD(P)-bd_dom_sf"/>
</dbReference>
<dbReference type="KEGG" id="gfs:119633387"/>
<sequence>MQLKLLLRVPARNFHISYGKSVASVNNILNEGQNEIQTQAQAHEHKLKMSGWQIHNYGDFDELLFSDRLKVPQIKQSNECLVKVQATSINPIDVAMLGGYGAAVLKVLRCQPNVIEFPLTLGREFCGTLIQNGMSVNNFKLPVGQRVWGVVPVQSTQGAHAQYVRVPDYCVGMVPEILTNTEAASVLYAGLTAWSGIYLTAQLGGVCGALTADGGGANKRVLVLGGSGAVGSLAIQILRAQGSQVLATCSENATELVQNLGADCVIDYRNPSKMATLRNFAPYDLVLDCSGQGSEAAETLDFKYDQYVTFSSPLLRNIDSSGVGLGLLKNFANILEANVKSLTNSKGLIKYGFFIPAPQGIELLKQLVERKKLLPLIDSCYKFEELPEAFKRVKAGHLRGKVVVTLD</sequence>
<comment type="subcellular location">
    <subcellularLocation>
        <location evidence="1">Mitochondrion</location>
    </subcellularLocation>
</comment>
<keyword evidence="4" id="KW-0560">Oxidoreductase</keyword>